<dbReference type="GeneID" id="25908122"/>
<keyword evidence="3" id="KW-1185">Reference proteome</keyword>
<evidence type="ECO:0000256" key="1">
    <source>
        <dbReference type="SAM" id="MobiDB-lite"/>
    </source>
</evidence>
<feature type="region of interest" description="Disordered" evidence="1">
    <location>
        <begin position="1"/>
        <end position="64"/>
    </location>
</feature>
<feature type="compositionally biased region" description="Polar residues" evidence="1">
    <location>
        <begin position="36"/>
        <end position="46"/>
    </location>
</feature>
<feature type="compositionally biased region" description="Basic and acidic residues" evidence="1">
    <location>
        <begin position="1"/>
        <end position="10"/>
    </location>
</feature>
<evidence type="ECO:0000313" key="3">
    <source>
        <dbReference type="Proteomes" id="UP000054560"/>
    </source>
</evidence>
<accession>A0A0L0FVN5</accession>
<feature type="region of interest" description="Disordered" evidence="1">
    <location>
        <begin position="452"/>
        <end position="521"/>
    </location>
</feature>
<dbReference type="AlphaFoldDB" id="A0A0L0FVN5"/>
<dbReference type="EMBL" id="KQ242210">
    <property type="protein sequence ID" value="KNC80003.1"/>
    <property type="molecule type" value="Genomic_DNA"/>
</dbReference>
<feature type="compositionally biased region" description="Polar residues" evidence="1">
    <location>
        <begin position="349"/>
        <end position="358"/>
    </location>
</feature>
<evidence type="ECO:0000313" key="2">
    <source>
        <dbReference type="EMBL" id="KNC80003.1"/>
    </source>
</evidence>
<dbReference type="Proteomes" id="UP000054560">
    <property type="component" value="Unassembled WGS sequence"/>
</dbReference>
<protein>
    <submittedName>
        <fullName evidence="2">Uncharacterized protein</fullName>
    </submittedName>
</protein>
<feature type="compositionally biased region" description="Basic residues" evidence="1">
    <location>
        <begin position="453"/>
        <end position="462"/>
    </location>
</feature>
<sequence>MLSAPRDPRIRARVRASSINGVQYPKGVNMKMPQMSPKQATESQPTSDEHGSAPEQGLYTHIRDSPSFSEPDAGFFHTYGAQSRCVAAKAATVMTSDEAEFQCLAALHKPEKLRKWPVPYEGVLFPPSLPTMDGTLSPLMQFDAIQKYKPLLRAYASELEKQARRVYGAAFDVYAEAAPVPSATTAYITETYGMHKGPVQTHTAQEETLSTHTAIDAMAVRVKADTSATQVGTVDLQLSPRETHGGFNAQTANSHTRIAEVETKLGKAVPLNCRQSGTWLSEAEENTTSAQANSVQRYAGRSQGDSALSSNAVAGDAALGIEQDGSGPPPGRTGHTRRLKSQSNRTHRLSSANATGAVTQVKVEPGASSGPLFGPNTTPTALVPAQNGALVCAEDYTVIRGDTDYRTSLSGAHRTGCIMTIVAERGAASTSTLQAVATGEKREASTFNFDIRSKKRKRKKTGNRIDPLHPTPDPTPQIRQKFSKRREPAADYVDPSYVTPKPIVGPVGRRVTHGHTSPVKALTDTSGMQTRVAALAPPHAYAHAHTQERRYTGRQADMEVRREGEGEGGQGRGEPEGMDGVIADYGDSDTELADIPMPGEGRIQRLKFEYETNTTQTMETKHW</sequence>
<feature type="compositionally biased region" description="Polar residues" evidence="1">
    <location>
        <begin position="303"/>
        <end position="312"/>
    </location>
</feature>
<reference evidence="2 3" key="1">
    <citation type="submission" date="2011-02" db="EMBL/GenBank/DDBJ databases">
        <title>The Genome Sequence of Sphaeroforma arctica JP610.</title>
        <authorList>
            <consortium name="The Broad Institute Genome Sequencing Platform"/>
            <person name="Russ C."/>
            <person name="Cuomo C."/>
            <person name="Young S.K."/>
            <person name="Zeng Q."/>
            <person name="Gargeya S."/>
            <person name="Alvarado L."/>
            <person name="Berlin A."/>
            <person name="Chapman S.B."/>
            <person name="Chen Z."/>
            <person name="Freedman E."/>
            <person name="Gellesch M."/>
            <person name="Goldberg J."/>
            <person name="Griggs A."/>
            <person name="Gujja S."/>
            <person name="Heilman E."/>
            <person name="Heiman D."/>
            <person name="Howarth C."/>
            <person name="Mehta T."/>
            <person name="Neiman D."/>
            <person name="Pearson M."/>
            <person name="Roberts A."/>
            <person name="Saif S."/>
            <person name="Shea T."/>
            <person name="Shenoy N."/>
            <person name="Sisk P."/>
            <person name="Stolte C."/>
            <person name="Sykes S."/>
            <person name="White J."/>
            <person name="Yandava C."/>
            <person name="Burger G."/>
            <person name="Gray M.W."/>
            <person name="Holland P.W.H."/>
            <person name="King N."/>
            <person name="Lang F.B.F."/>
            <person name="Roger A.J."/>
            <person name="Ruiz-Trillo I."/>
            <person name="Haas B."/>
            <person name="Nusbaum C."/>
            <person name="Birren B."/>
        </authorList>
    </citation>
    <scope>NUCLEOTIDE SEQUENCE [LARGE SCALE GENOMIC DNA]</scope>
    <source>
        <strain evidence="2 3">JP610</strain>
    </source>
</reference>
<organism evidence="2 3">
    <name type="scientific">Sphaeroforma arctica JP610</name>
    <dbReference type="NCBI Taxonomy" id="667725"/>
    <lineage>
        <taxon>Eukaryota</taxon>
        <taxon>Ichthyosporea</taxon>
        <taxon>Ichthyophonida</taxon>
        <taxon>Sphaeroforma</taxon>
    </lineage>
</organism>
<gene>
    <name evidence="2" type="ORF">SARC_07618</name>
</gene>
<feature type="region of interest" description="Disordered" evidence="1">
    <location>
        <begin position="282"/>
        <end position="358"/>
    </location>
</feature>
<name>A0A0L0FVN5_9EUKA</name>
<dbReference type="RefSeq" id="XP_014153905.1">
    <property type="nucleotide sequence ID" value="XM_014298430.1"/>
</dbReference>
<proteinExistence type="predicted"/>
<feature type="region of interest" description="Disordered" evidence="1">
    <location>
        <begin position="560"/>
        <end position="581"/>
    </location>
</feature>
<feature type="compositionally biased region" description="Basic residues" evidence="1">
    <location>
        <begin position="334"/>
        <end position="348"/>
    </location>
</feature>
<feature type="compositionally biased region" description="Polar residues" evidence="1">
    <location>
        <begin position="286"/>
        <end position="296"/>
    </location>
</feature>